<keyword evidence="1" id="KW-0732">Signal</keyword>
<dbReference type="WBParaSite" id="maker-E.canG7_contigs_6981-snap-gene-0.40-mRNA-1">
    <property type="protein sequence ID" value="maker-E.canG7_contigs_6981-snap-gene-0.40-mRNA-1"/>
    <property type="gene ID" value="EcG7_03388"/>
</dbReference>
<accession>A0A915EZZ4</accession>
<evidence type="ECO:0000313" key="2">
    <source>
        <dbReference type="Proteomes" id="UP000887562"/>
    </source>
</evidence>
<dbReference type="Proteomes" id="UP000887562">
    <property type="component" value="Unplaced"/>
</dbReference>
<reference evidence="3" key="1">
    <citation type="submission" date="2022-11" db="UniProtKB">
        <authorList>
            <consortium name="WormBaseParasite"/>
        </authorList>
    </citation>
    <scope>IDENTIFICATION</scope>
</reference>
<evidence type="ECO:0000256" key="1">
    <source>
        <dbReference type="SAM" id="SignalP"/>
    </source>
</evidence>
<protein>
    <submittedName>
        <fullName evidence="3">Uncharacterized protein</fullName>
    </submittedName>
</protein>
<organism evidence="2 3">
    <name type="scientific">Echinococcus canadensis</name>
    <dbReference type="NCBI Taxonomy" id="519352"/>
    <lineage>
        <taxon>Eukaryota</taxon>
        <taxon>Metazoa</taxon>
        <taxon>Spiralia</taxon>
        <taxon>Lophotrochozoa</taxon>
        <taxon>Platyhelminthes</taxon>
        <taxon>Cestoda</taxon>
        <taxon>Eucestoda</taxon>
        <taxon>Cyclophyllidea</taxon>
        <taxon>Taeniidae</taxon>
        <taxon>Echinococcus</taxon>
        <taxon>Echinococcus canadensis group</taxon>
    </lineage>
</organism>
<keyword evidence="2" id="KW-1185">Reference proteome</keyword>
<feature type="chain" id="PRO_5037643467" evidence="1">
    <location>
        <begin position="20"/>
        <end position="192"/>
    </location>
</feature>
<proteinExistence type="predicted"/>
<dbReference type="AlphaFoldDB" id="A0A915EZZ4"/>
<feature type="signal peptide" evidence="1">
    <location>
        <begin position="1"/>
        <end position="19"/>
    </location>
</feature>
<evidence type="ECO:0000313" key="3">
    <source>
        <dbReference type="WBParaSite" id="maker-E.canG7_contigs_6981-snap-gene-0.40-mRNA-1"/>
    </source>
</evidence>
<sequence length="192" mass="21787">MAILMSSVCFASLSSYAYGPPEYKEGILLSDGEDNLLQPNIAAAVPCVLTTKKKILFPSPKTIGVFRCVSKRSHPGLSVNDYMRFPPISRFFFCLVEFTSTDVSIRVFRVNYKSYIYSLEPIEFDLFPKSPNSEENLNKDGLVKSFSNQSHKSLLEEIKVKNYQFIVNFNHACNAQLFCQMEKVYAAARDPH</sequence>
<name>A0A915EZZ4_9CEST</name>